<gene>
    <name evidence="2" type="ORF">TMSB3V08_LOCUS4991</name>
</gene>
<accession>A0A7R9E8C3</accession>
<feature type="compositionally biased region" description="Basic residues" evidence="1">
    <location>
        <begin position="25"/>
        <end position="34"/>
    </location>
</feature>
<feature type="region of interest" description="Disordered" evidence="1">
    <location>
        <begin position="166"/>
        <end position="199"/>
    </location>
</feature>
<proteinExistence type="predicted"/>
<feature type="region of interest" description="Disordered" evidence="1">
    <location>
        <begin position="248"/>
        <end position="270"/>
    </location>
</feature>
<organism evidence="2">
    <name type="scientific">Timema monikensis</name>
    <dbReference type="NCBI Taxonomy" id="170555"/>
    <lineage>
        <taxon>Eukaryota</taxon>
        <taxon>Metazoa</taxon>
        <taxon>Ecdysozoa</taxon>
        <taxon>Arthropoda</taxon>
        <taxon>Hexapoda</taxon>
        <taxon>Insecta</taxon>
        <taxon>Pterygota</taxon>
        <taxon>Neoptera</taxon>
        <taxon>Polyneoptera</taxon>
        <taxon>Phasmatodea</taxon>
        <taxon>Timematodea</taxon>
        <taxon>Timematoidea</taxon>
        <taxon>Timematidae</taxon>
        <taxon>Timema</taxon>
    </lineage>
</organism>
<sequence length="270" mass="29750">MPSQQTKPSPNPNSPVPDVSGPRQQQRKIQQKKKKKTLMSQIVGLTLSSDSLSPLNLTLKVGLVERIVCLTFTLKVGLVERLVCLTLHFEGCISSLLEQKRVKHKLDFGSMAIEITDWYAWKKMRELSKVETSQVPGFGFIMGETEKAAKLLAKLLRVEKLSESSSSELAQHAPKEDLVHGSSSDEAHEDEEQHEQENLAVSGMSSAVKYITEEVHVSANTGVGSQPSPPTPTILNQALKQTTLLNTKVVPTHTSTDLPGQQGYYDHGDR</sequence>
<feature type="compositionally biased region" description="Basic and acidic residues" evidence="1">
    <location>
        <begin position="173"/>
        <end position="186"/>
    </location>
</feature>
<name>A0A7R9E8C3_9NEOP</name>
<dbReference type="EMBL" id="OB793654">
    <property type="protein sequence ID" value="CAD7428179.1"/>
    <property type="molecule type" value="Genomic_DNA"/>
</dbReference>
<evidence type="ECO:0000313" key="2">
    <source>
        <dbReference type="EMBL" id="CAD7428179.1"/>
    </source>
</evidence>
<evidence type="ECO:0000256" key="1">
    <source>
        <dbReference type="SAM" id="MobiDB-lite"/>
    </source>
</evidence>
<feature type="region of interest" description="Disordered" evidence="1">
    <location>
        <begin position="1"/>
        <end position="34"/>
    </location>
</feature>
<dbReference type="AlphaFoldDB" id="A0A7R9E8C3"/>
<protein>
    <submittedName>
        <fullName evidence="2">Uncharacterized protein</fullName>
    </submittedName>
</protein>
<reference evidence="2" key="1">
    <citation type="submission" date="2020-11" db="EMBL/GenBank/DDBJ databases">
        <authorList>
            <person name="Tran Van P."/>
        </authorList>
    </citation>
    <scope>NUCLEOTIDE SEQUENCE</scope>
</reference>